<accession>A0A087GSK0</accession>
<protein>
    <recommendedName>
        <fullName evidence="1">Cyclin N-terminal domain-containing protein</fullName>
    </recommendedName>
</protein>
<dbReference type="eggNOG" id="KOG0520">
    <property type="taxonomic scope" value="Eukaryota"/>
</dbReference>
<feature type="domain" description="Cyclin N-terminal" evidence="1">
    <location>
        <begin position="71"/>
        <end position="95"/>
    </location>
</feature>
<evidence type="ECO:0000313" key="3">
    <source>
        <dbReference type="Proteomes" id="UP000029120"/>
    </source>
</evidence>
<proteinExistence type="predicted"/>
<dbReference type="SUPFAM" id="SSF47954">
    <property type="entry name" value="Cyclin-like"/>
    <property type="match status" value="1"/>
</dbReference>
<dbReference type="InterPro" id="IPR006671">
    <property type="entry name" value="Cyclin_N"/>
</dbReference>
<evidence type="ECO:0000313" key="2">
    <source>
        <dbReference type="EMBL" id="KFK32852.1"/>
    </source>
</evidence>
<organism evidence="2 3">
    <name type="scientific">Arabis alpina</name>
    <name type="common">Alpine rock-cress</name>
    <dbReference type="NCBI Taxonomy" id="50452"/>
    <lineage>
        <taxon>Eukaryota</taxon>
        <taxon>Viridiplantae</taxon>
        <taxon>Streptophyta</taxon>
        <taxon>Embryophyta</taxon>
        <taxon>Tracheophyta</taxon>
        <taxon>Spermatophyta</taxon>
        <taxon>Magnoliopsida</taxon>
        <taxon>eudicotyledons</taxon>
        <taxon>Gunneridae</taxon>
        <taxon>Pentapetalae</taxon>
        <taxon>rosids</taxon>
        <taxon>malvids</taxon>
        <taxon>Brassicales</taxon>
        <taxon>Brassicaceae</taxon>
        <taxon>Arabideae</taxon>
        <taxon>Arabis</taxon>
    </lineage>
</organism>
<evidence type="ECO:0000259" key="1">
    <source>
        <dbReference type="Pfam" id="PF00134"/>
    </source>
</evidence>
<dbReference type="Proteomes" id="UP000029120">
    <property type="component" value="Chromosome 6"/>
</dbReference>
<gene>
    <name evidence="2" type="ordered locus">AALP_Aa6g295300</name>
</gene>
<dbReference type="AlphaFoldDB" id="A0A087GSK0"/>
<dbReference type="InterPro" id="IPR036915">
    <property type="entry name" value="Cyclin-like_sf"/>
</dbReference>
<dbReference type="EMBL" id="CM002874">
    <property type="protein sequence ID" value="KFK32852.1"/>
    <property type="molecule type" value="Genomic_DNA"/>
</dbReference>
<reference evidence="3" key="1">
    <citation type="journal article" date="2015" name="Nat. Plants">
        <title>Genome expansion of Arabis alpina linked with retrotransposition and reduced symmetric DNA methylation.</title>
        <authorList>
            <person name="Willing E.M."/>
            <person name="Rawat V."/>
            <person name="Mandakova T."/>
            <person name="Maumus F."/>
            <person name="James G.V."/>
            <person name="Nordstroem K.J."/>
            <person name="Becker C."/>
            <person name="Warthmann N."/>
            <person name="Chica C."/>
            <person name="Szarzynska B."/>
            <person name="Zytnicki M."/>
            <person name="Albani M.C."/>
            <person name="Kiefer C."/>
            <person name="Bergonzi S."/>
            <person name="Castaings L."/>
            <person name="Mateos J.L."/>
            <person name="Berns M.C."/>
            <person name="Bujdoso N."/>
            <person name="Piofczyk T."/>
            <person name="de Lorenzo L."/>
            <person name="Barrero-Sicilia C."/>
            <person name="Mateos I."/>
            <person name="Piednoel M."/>
            <person name="Hagmann J."/>
            <person name="Chen-Min-Tao R."/>
            <person name="Iglesias-Fernandez R."/>
            <person name="Schuster S.C."/>
            <person name="Alonso-Blanco C."/>
            <person name="Roudier F."/>
            <person name="Carbonero P."/>
            <person name="Paz-Ares J."/>
            <person name="Davis S.J."/>
            <person name="Pecinka A."/>
            <person name="Quesneville H."/>
            <person name="Colot V."/>
            <person name="Lysak M.A."/>
            <person name="Weigel D."/>
            <person name="Coupland G."/>
            <person name="Schneeberger K."/>
        </authorList>
    </citation>
    <scope>NUCLEOTIDE SEQUENCE [LARGE SCALE GENOMIC DNA]</scope>
    <source>
        <strain evidence="3">cv. Pajares</strain>
    </source>
</reference>
<name>A0A087GSK0_ARAAL</name>
<keyword evidence="3" id="KW-1185">Reference proteome</keyword>
<dbReference type="Pfam" id="PF00134">
    <property type="entry name" value="Cyclin_N"/>
    <property type="match status" value="1"/>
</dbReference>
<dbReference type="OrthoDB" id="407555at2759"/>
<dbReference type="Gene3D" id="1.10.472.10">
    <property type="entry name" value="Cyclin-like"/>
    <property type="match status" value="1"/>
</dbReference>
<dbReference type="Gramene" id="KFK32852">
    <property type="protein sequence ID" value="KFK32852"/>
    <property type="gene ID" value="AALP_AA6G295300"/>
</dbReference>
<sequence length="98" mass="11149">MDGDGSGRLIGSEIHGFHTLQDLDVKAMLEEAKGRWLRPNEIHAVPANPQYFTINAKPVQTDLHNQSTPILVHIKFELNPETLYLTVNIIDRLMIRCM</sequence>